<name>A0ACC0LT77_RHOML</name>
<dbReference type="Proteomes" id="UP001062846">
    <property type="component" value="Chromosome 11"/>
</dbReference>
<reference evidence="1" key="1">
    <citation type="submission" date="2022-02" db="EMBL/GenBank/DDBJ databases">
        <title>Plant Genome Project.</title>
        <authorList>
            <person name="Zhang R.-G."/>
        </authorList>
    </citation>
    <scope>NUCLEOTIDE SEQUENCE</scope>
    <source>
        <strain evidence="1">AT1</strain>
    </source>
</reference>
<proteinExistence type="predicted"/>
<comment type="caution">
    <text evidence="1">The sequence shown here is derived from an EMBL/GenBank/DDBJ whole genome shotgun (WGS) entry which is preliminary data.</text>
</comment>
<gene>
    <name evidence="1" type="ORF">RHMOL_Rhmol11G0142800</name>
</gene>
<evidence type="ECO:0000313" key="2">
    <source>
        <dbReference type="Proteomes" id="UP001062846"/>
    </source>
</evidence>
<protein>
    <submittedName>
        <fullName evidence="1">Uncharacterized protein</fullName>
    </submittedName>
</protein>
<dbReference type="EMBL" id="CM046398">
    <property type="protein sequence ID" value="KAI8531522.1"/>
    <property type="molecule type" value="Genomic_DNA"/>
</dbReference>
<sequence length="106" mass="11877">MQAQAHPDTCLGRIWNLYICNLNKPFSIYTHGKFLALLDAPVRCIPQVPLLCRPGFVSRKARTLKMLPVVVVRVAVTISTTPTVTTALVYRALKELYPFAGPCHHF</sequence>
<evidence type="ECO:0000313" key="1">
    <source>
        <dbReference type="EMBL" id="KAI8531522.1"/>
    </source>
</evidence>
<organism evidence="1 2">
    <name type="scientific">Rhododendron molle</name>
    <name type="common">Chinese azalea</name>
    <name type="synonym">Azalea mollis</name>
    <dbReference type="NCBI Taxonomy" id="49168"/>
    <lineage>
        <taxon>Eukaryota</taxon>
        <taxon>Viridiplantae</taxon>
        <taxon>Streptophyta</taxon>
        <taxon>Embryophyta</taxon>
        <taxon>Tracheophyta</taxon>
        <taxon>Spermatophyta</taxon>
        <taxon>Magnoliopsida</taxon>
        <taxon>eudicotyledons</taxon>
        <taxon>Gunneridae</taxon>
        <taxon>Pentapetalae</taxon>
        <taxon>asterids</taxon>
        <taxon>Ericales</taxon>
        <taxon>Ericaceae</taxon>
        <taxon>Ericoideae</taxon>
        <taxon>Rhodoreae</taxon>
        <taxon>Rhododendron</taxon>
    </lineage>
</organism>
<accession>A0ACC0LT77</accession>
<keyword evidence="2" id="KW-1185">Reference proteome</keyword>